<dbReference type="InterPro" id="IPR051531">
    <property type="entry name" value="N-acetyltransferase"/>
</dbReference>
<dbReference type="PANTHER" id="PTHR43792">
    <property type="entry name" value="GNAT FAMILY, PUTATIVE (AFU_ORTHOLOGUE AFUA_3G00765)-RELATED-RELATED"/>
    <property type="match status" value="1"/>
</dbReference>
<dbReference type="STRING" id="1183438.GKIL_2953"/>
<dbReference type="PANTHER" id="PTHR43792:SF1">
    <property type="entry name" value="N-ACETYLTRANSFERASE DOMAIN-CONTAINING PROTEIN"/>
    <property type="match status" value="1"/>
</dbReference>
<dbReference type="EMBL" id="CP003587">
    <property type="protein sequence ID" value="AGY59199.1"/>
    <property type="molecule type" value="Genomic_DNA"/>
</dbReference>
<evidence type="ECO:0000259" key="1">
    <source>
        <dbReference type="PROSITE" id="PS51186"/>
    </source>
</evidence>
<evidence type="ECO:0000313" key="2">
    <source>
        <dbReference type="EMBL" id="AGY59199.1"/>
    </source>
</evidence>
<dbReference type="KEGG" id="glj:GKIL_2953"/>
<dbReference type="HOGENOM" id="CLU_013985_3_1_3"/>
<organism evidence="2 3">
    <name type="scientific">Gloeobacter kilaueensis (strain ATCC BAA-2537 / CCAP 1431/1 / ULC 316 / JS1)</name>
    <dbReference type="NCBI Taxonomy" id="1183438"/>
    <lineage>
        <taxon>Bacteria</taxon>
        <taxon>Bacillati</taxon>
        <taxon>Cyanobacteriota</taxon>
        <taxon>Cyanophyceae</taxon>
        <taxon>Gloeobacterales</taxon>
        <taxon>Gloeobacteraceae</taxon>
        <taxon>Gloeobacter</taxon>
    </lineage>
</organism>
<name>U5QNM5_GLOK1</name>
<evidence type="ECO:0000313" key="3">
    <source>
        <dbReference type="Proteomes" id="UP000017396"/>
    </source>
</evidence>
<gene>
    <name evidence="2" type="ORF">GKIL_2953</name>
</gene>
<sequence length="201" mass="22665">MAFVYLEIIAMGPILKLVTERLILRAWRESDLAPFADLNADPQVMEYLPGRLDRQASDAMAGRIREQFAQRGFGLWAVEVPGRADFIGYVGLSVPRFSAPFTPCVEVGWRLAFDYWGQGYATEAARAALACGFERLGLSEIVSFTVPANRRSRRVMERLGMNHSEADDFDHPLLPSGHPLRRHVLYRLSCSDYCRKALGKQ</sequence>
<dbReference type="PATRIC" id="fig|1183438.3.peg.2910"/>
<dbReference type="SUPFAM" id="SSF55729">
    <property type="entry name" value="Acyl-CoA N-acyltransferases (Nat)"/>
    <property type="match status" value="1"/>
</dbReference>
<keyword evidence="2" id="KW-0808">Transferase</keyword>
<dbReference type="Gene3D" id="3.40.630.30">
    <property type="match status" value="1"/>
</dbReference>
<accession>U5QNM5</accession>
<dbReference type="eggNOG" id="COG1670">
    <property type="taxonomic scope" value="Bacteria"/>
</dbReference>
<dbReference type="AlphaFoldDB" id="U5QNM5"/>
<protein>
    <submittedName>
        <fullName evidence="2">GCN5-related N-acetyltransferase</fullName>
    </submittedName>
</protein>
<proteinExistence type="predicted"/>
<dbReference type="Pfam" id="PF13302">
    <property type="entry name" value="Acetyltransf_3"/>
    <property type="match status" value="1"/>
</dbReference>
<reference evidence="2 3" key="1">
    <citation type="journal article" date="2013" name="PLoS ONE">
        <title>Cultivation and Complete Genome Sequencing of Gloeobacter kilaueensis sp. nov., from a Lava Cave in Kilauea Caldera, Hawai'i.</title>
        <authorList>
            <person name="Saw J.H."/>
            <person name="Schatz M."/>
            <person name="Brown M.V."/>
            <person name="Kunkel D.D."/>
            <person name="Foster J.S."/>
            <person name="Shick H."/>
            <person name="Christensen S."/>
            <person name="Hou S."/>
            <person name="Wan X."/>
            <person name="Donachie S.P."/>
        </authorList>
    </citation>
    <scope>NUCLEOTIDE SEQUENCE [LARGE SCALE GENOMIC DNA]</scope>
    <source>
        <strain evidence="3">JS</strain>
    </source>
</reference>
<dbReference type="PROSITE" id="PS51186">
    <property type="entry name" value="GNAT"/>
    <property type="match status" value="1"/>
</dbReference>
<feature type="domain" description="N-acetyltransferase" evidence="1">
    <location>
        <begin position="22"/>
        <end position="191"/>
    </location>
</feature>
<dbReference type="GO" id="GO:0016747">
    <property type="term" value="F:acyltransferase activity, transferring groups other than amino-acyl groups"/>
    <property type="evidence" value="ECO:0007669"/>
    <property type="project" value="InterPro"/>
</dbReference>
<dbReference type="Proteomes" id="UP000017396">
    <property type="component" value="Chromosome"/>
</dbReference>
<dbReference type="InterPro" id="IPR000182">
    <property type="entry name" value="GNAT_dom"/>
</dbReference>
<dbReference type="InterPro" id="IPR016181">
    <property type="entry name" value="Acyl_CoA_acyltransferase"/>
</dbReference>
<keyword evidence="3" id="KW-1185">Reference proteome</keyword>